<evidence type="ECO:0000313" key="2">
    <source>
        <dbReference type="EMBL" id="CAG9703182.1"/>
    </source>
</evidence>
<dbReference type="RefSeq" id="WP_210887485.1">
    <property type="nucleotide sequence ID" value="NZ_CAKJVE010000004.1"/>
</dbReference>
<dbReference type="InterPro" id="IPR010982">
    <property type="entry name" value="Lambda_DNA-bd_dom_sf"/>
</dbReference>
<keyword evidence="1" id="KW-0238">DNA-binding</keyword>
<dbReference type="Proteomes" id="UP000789738">
    <property type="component" value="Unassembled WGS sequence"/>
</dbReference>
<evidence type="ECO:0000256" key="1">
    <source>
        <dbReference type="ARBA" id="ARBA00023125"/>
    </source>
</evidence>
<dbReference type="PANTHER" id="PTHR46558:SF11">
    <property type="entry name" value="HTH-TYPE TRANSCRIPTIONAL REGULATOR XRE"/>
    <property type="match status" value="1"/>
</dbReference>
<proteinExistence type="predicted"/>
<protein>
    <submittedName>
        <fullName evidence="2">XRE family transcriptional regulator</fullName>
    </submittedName>
</protein>
<dbReference type="AlphaFoldDB" id="A0AA86JH37"/>
<gene>
    <name evidence="2" type="ORF">CNEO_40416</name>
</gene>
<dbReference type="CDD" id="cd00093">
    <property type="entry name" value="HTH_XRE"/>
    <property type="match status" value="2"/>
</dbReference>
<evidence type="ECO:0000313" key="3">
    <source>
        <dbReference type="Proteomes" id="UP000789738"/>
    </source>
</evidence>
<dbReference type="Gene3D" id="1.10.260.40">
    <property type="entry name" value="lambda repressor-like DNA-binding domains"/>
    <property type="match status" value="2"/>
</dbReference>
<dbReference type="InterPro" id="IPR001387">
    <property type="entry name" value="Cro/C1-type_HTH"/>
</dbReference>
<reference evidence="2" key="1">
    <citation type="submission" date="2021-10" db="EMBL/GenBank/DDBJ databases">
        <authorList>
            <person name="Mesa V."/>
        </authorList>
    </citation>
    <scope>NUCLEOTIDE SEQUENCE</scope>
    <source>
        <strain evidence="2">CC3_PB</strain>
    </source>
</reference>
<dbReference type="SUPFAM" id="SSF47413">
    <property type="entry name" value="lambda repressor-like DNA-binding domains"/>
    <property type="match status" value="2"/>
</dbReference>
<organism evidence="2 3">
    <name type="scientific">Clostridium neonatale</name>
    <dbReference type="NCBI Taxonomy" id="137838"/>
    <lineage>
        <taxon>Bacteria</taxon>
        <taxon>Bacillati</taxon>
        <taxon>Bacillota</taxon>
        <taxon>Clostridia</taxon>
        <taxon>Eubacteriales</taxon>
        <taxon>Clostridiaceae</taxon>
        <taxon>Clostridium</taxon>
    </lineage>
</organism>
<dbReference type="Pfam" id="PF01381">
    <property type="entry name" value="HTH_3"/>
    <property type="match status" value="1"/>
</dbReference>
<dbReference type="GO" id="GO:0003677">
    <property type="term" value="F:DNA binding"/>
    <property type="evidence" value="ECO:0007669"/>
    <property type="project" value="UniProtKB-KW"/>
</dbReference>
<dbReference type="PANTHER" id="PTHR46558">
    <property type="entry name" value="TRACRIPTIONAL REGULATORY PROTEIN-RELATED-RELATED"/>
    <property type="match status" value="1"/>
</dbReference>
<dbReference type="SMART" id="SM00530">
    <property type="entry name" value="HTH_XRE"/>
    <property type="match status" value="2"/>
</dbReference>
<accession>A0AA86JH37</accession>
<name>A0AA86JH37_9CLOT</name>
<comment type="caution">
    <text evidence="2">The sequence shown here is derived from an EMBL/GenBank/DDBJ whole genome shotgun (WGS) entry which is preliminary data.</text>
</comment>
<dbReference type="Pfam" id="PF12844">
    <property type="entry name" value="HTH_19"/>
    <property type="match status" value="1"/>
</dbReference>
<dbReference type="PROSITE" id="PS50943">
    <property type="entry name" value="HTH_CROC1"/>
    <property type="match status" value="2"/>
</dbReference>
<dbReference type="EMBL" id="CAKJVE010000004">
    <property type="protein sequence ID" value="CAG9703182.1"/>
    <property type="molecule type" value="Genomic_DNA"/>
</dbReference>
<sequence length="247" mass="28764">MTMYEETRDDTLKRIGNNIKRLRKERNLTQKQLGELVGLSENTIRRYELGQRKPNIETLNKLSEIFHIALDDLLTFGFDMKTMLNDITDSLNSLENNHFSLGDNIKFLREQNNLSIEQLAIKLDIPKNELIAYENNSKKFTDELLNKLFDIFGENVDLTLTHSRIKAKLYNNAIQGFLNLCLYLGINIELEPDADGNLLQANIKYNDTEFYLNEKQYQHLFKEIGNSIIKEVLFSKNYNFLGIGDDE</sequence>